<reference evidence="3" key="1">
    <citation type="submission" date="2019-12" db="EMBL/GenBank/DDBJ databases">
        <title>An insight into the sialome of adult female Ixodes ricinus ticks feeding for 6 days.</title>
        <authorList>
            <person name="Perner J."/>
            <person name="Ribeiro J.M.C."/>
        </authorList>
    </citation>
    <scope>NUCLEOTIDE SEQUENCE</scope>
    <source>
        <strain evidence="3">Semi-engorged</strain>
        <tissue evidence="3">Salivary glands</tissue>
    </source>
</reference>
<protein>
    <recommendedName>
        <fullName evidence="4">Secreted protein</fullName>
    </recommendedName>
</protein>
<dbReference type="AlphaFoldDB" id="A0A6B0UUP8"/>
<feature type="signal peptide" evidence="2">
    <location>
        <begin position="1"/>
        <end position="15"/>
    </location>
</feature>
<name>A0A6B0UUP8_IXORI</name>
<evidence type="ECO:0008006" key="4">
    <source>
        <dbReference type="Google" id="ProtNLM"/>
    </source>
</evidence>
<dbReference type="EMBL" id="GIFC01011450">
    <property type="protein sequence ID" value="MXU93533.1"/>
    <property type="molecule type" value="Transcribed_RNA"/>
</dbReference>
<evidence type="ECO:0000256" key="1">
    <source>
        <dbReference type="SAM" id="MobiDB-lite"/>
    </source>
</evidence>
<organism evidence="3">
    <name type="scientific">Ixodes ricinus</name>
    <name type="common">Common tick</name>
    <name type="synonym">Acarus ricinus</name>
    <dbReference type="NCBI Taxonomy" id="34613"/>
    <lineage>
        <taxon>Eukaryota</taxon>
        <taxon>Metazoa</taxon>
        <taxon>Ecdysozoa</taxon>
        <taxon>Arthropoda</taxon>
        <taxon>Chelicerata</taxon>
        <taxon>Arachnida</taxon>
        <taxon>Acari</taxon>
        <taxon>Parasitiformes</taxon>
        <taxon>Ixodida</taxon>
        <taxon>Ixodoidea</taxon>
        <taxon>Ixodidae</taxon>
        <taxon>Ixodinae</taxon>
        <taxon>Ixodes</taxon>
    </lineage>
</organism>
<keyword evidence="2" id="KW-0732">Signal</keyword>
<accession>A0A6B0UUP8</accession>
<evidence type="ECO:0000256" key="2">
    <source>
        <dbReference type="SAM" id="SignalP"/>
    </source>
</evidence>
<feature type="chain" id="PRO_5025633407" description="Secreted protein" evidence="2">
    <location>
        <begin position="16"/>
        <end position="147"/>
    </location>
</feature>
<feature type="region of interest" description="Disordered" evidence="1">
    <location>
        <begin position="68"/>
        <end position="93"/>
    </location>
</feature>
<proteinExistence type="predicted"/>
<evidence type="ECO:0000313" key="3">
    <source>
        <dbReference type="EMBL" id="MXU93533.1"/>
    </source>
</evidence>
<sequence>MVLTLLLSRFCSISTLPPGPASSASWSALVFLGMRSPMFLVIPWQRTNVLNMSGWMCRRSKESLCRYSGPPQGMLRKTTSPRSRGASSRKSPSTNWILSRTPYTAAFLRASSIFFGSMSTAITRRLTSANWMVLPPAPQKASITMSL</sequence>
<feature type="compositionally biased region" description="Polar residues" evidence="1">
    <location>
        <begin position="77"/>
        <end position="93"/>
    </location>
</feature>